<sequence length="234" mass="26139">MGNHNVVIAVLTNGEHGLTSAATVATDMLHSFVNVRIGLRVGIAGGAPTTKHDIRLGDIVVSSQTDGQSGGVFQYDFGKTVQDQAFQNTRYLNQPPHLLRAADHELDVHKFEENISSILESKDRLREKFSRPDLATDRLLKSEYTQHDQNIDDLCSDVCGTDEENLVSRPDREKRIDDPVVNYGVIASENQLMEDATIRDKFAKEKNVLCFEMEAAGLMNHYPCMARLFGFSQE</sequence>
<dbReference type="Gene3D" id="3.40.50.1580">
    <property type="entry name" value="Nucleoside phosphorylase domain"/>
    <property type="match status" value="1"/>
</dbReference>
<dbReference type="SUPFAM" id="SSF53167">
    <property type="entry name" value="Purine and uridine phosphorylases"/>
    <property type="match status" value="1"/>
</dbReference>
<dbReference type="PANTHER" id="PTHR46082">
    <property type="entry name" value="ATP/GTP-BINDING PROTEIN-RELATED"/>
    <property type="match status" value="1"/>
</dbReference>
<dbReference type="InterPro" id="IPR000845">
    <property type="entry name" value="Nucleoside_phosphorylase_d"/>
</dbReference>
<evidence type="ECO:0000313" key="3">
    <source>
        <dbReference type="Proteomes" id="UP001363622"/>
    </source>
</evidence>
<feature type="domain" description="Nucleoside phosphorylase" evidence="1">
    <location>
        <begin position="4"/>
        <end position="217"/>
    </location>
</feature>
<reference evidence="2 3" key="1">
    <citation type="submission" date="2024-04" db="EMBL/GenBank/DDBJ databases">
        <title>Phyllosticta paracitricarpa is synonymous to the EU quarantine fungus P. citricarpa based on phylogenomic analyses.</title>
        <authorList>
            <consortium name="Lawrence Berkeley National Laboratory"/>
            <person name="Van Ingen-Buijs V.A."/>
            <person name="Van Westerhoven A.C."/>
            <person name="Haridas S."/>
            <person name="Skiadas P."/>
            <person name="Martin F."/>
            <person name="Groenewald J.Z."/>
            <person name="Crous P.W."/>
            <person name="Seidl M.F."/>
        </authorList>
    </citation>
    <scope>NUCLEOTIDE SEQUENCE [LARGE SCALE GENOMIC DNA]</scope>
    <source>
        <strain evidence="2 3">CBS 123371</strain>
    </source>
</reference>
<gene>
    <name evidence="2" type="ORF">IWZ03DRAFT_59604</name>
</gene>
<dbReference type="InterPro" id="IPR035994">
    <property type="entry name" value="Nucleoside_phosphorylase_sf"/>
</dbReference>
<dbReference type="Proteomes" id="UP001363622">
    <property type="component" value="Unassembled WGS sequence"/>
</dbReference>
<dbReference type="EMBL" id="JBBPHU010000012">
    <property type="protein sequence ID" value="KAK7511415.1"/>
    <property type="molecule type" value="Genomic_DNA"/>
</dbReference>
<evidence type="ECO:0000259" key="1">
    <source>
        <dbReference type="Pfam" id="PF01048"/>
    </source>
</evidence>
<name>A0ABR1KC07_9PEZI</name>
<dbReference type="Pfam" id="PF01048">
    <property type="entry name" value="PNP_UDP_1"/>
    <property type="match status" value="1"/>
</dbReference>
<protein>
    <submittedName>
        <fullName evidence="2">Nucleoside phosphorylase domain-containing protein</fullName>
    </submittedName>
</protein>
<keyword evidence="3" id="KW-1185">Reference proteome</keyword>
<organism evidence="2 3">
    <name type="scientific">Phyllosticta citriasiana</name>
    <dbReference type="NCBI Taxonomy" id="595635"/>
    <lineage>
        <taxon>Eukaryota</taxon>
        <taxon>Fungi</taxon>
        <taxon>Dikarya</taxon>
        <taxon>Ascomycota</taxon>
        <taxon>Pezizomycotina</taxon>
        <taxon>Dothideomycetes</taxon>
        <taxon>Dothideomycetes incertae sedis</taxon>
        <taxon>Botryosphaeriales</taxon>
        <taxon>Phyllostictaceae</taxon>
        <taxon>Phyllosticta</taxon>
    </lineage>
</organism>
<proteinExistence type="predicted"/>
<dbReference type="InterPro" id="IPR053137">
    <property type="entry name" value="NLR-like"/>
</dbReference>
<dbReference type="PANTHER" id="PTHR46082:SF11">
    <property type="entry name" value="AAA+ ATPASE DOMAIN-CONTAINING PROTEIN-RELATED"/>
    <property type="match status" value="1"/>
</dbReference>
<evidence type="ECO:0000313" key="2">
    <source>
        <dbReference type="EMBL" id="KAK7511415.1"/>
    </source>
</evidence>
<comment type="caution">
    <text evidence="2">The sequence shown here is derived from an EMBL/GenBank/DDBJ whole genome shotgun (WGS) entry which is preliminary data.</text>
</comment>
<accession>A0ABR1KC07</accession>